<comment type="cofactor">
    <cofactor evidence="1">
        <name>heme</name>
        <dbReference type="ChEBI" id="CHEBI:30413"/>
    </cofactor>
</comment>
<dbReference type="FunFam" id="1.10.630.10:FF:000022">
    <property type="entry name" value="Taxadiene 5-alpha hydroxylase"/>
    <property type="match status" value="1"/>
</dbReference>
<comment type="caution">
    <text evidence="9">The sequence shown here is derived from an EMBL/GenBank/DDBJ whole genome shotgun (WGS) entry which is preliminary data.</text>
</comment>
<organism evidence="9 10">
    <name type="scientific">Lolium multiflorum</name>
    <name type="common">Italian ryegrass</name>
    <name type="synonym">Lolium perenne subsp. multiflorum</name>
    <dbReference type="NCBI Taxonomy" id="4521"/>
    <lineage>
        <taxon>Eukaryota</taxon>
        <taxon>Viridiplantae</taxon>
        <taxon>Streptophyta</taxon>
        <taxon>Embryophyta</taxon>
        <taxon>Tracheophyta</taxon>
        <taxon>Spermatophyta</taxon>
        <taxon>Magnoliopsida</taxon>
        <taxon>Liliopsida</taxon>
        <taxon>Poales</taxon>
        <taxon>Poaceae</taxon>
        <taxon>BOP clade</taxon>
        <taxon>Pooideae</taxon>
        <taxon>Poodae</taxon>
        <taxon>Poeae</taxon>
        <taxon>Poeae Chloroplast Group 2 (Poeae type)</taxon>
        <taxon>Loliodinae</taxon>
        <taxon>Loliinae</taxon>
        <taxon>Lolium</taxon>
    </lineage>
</organism>
<dbReference type="GO" id="GO:0004497">
    <property type="term" value="F:monooxygenase activity"/>
    <property type="evidence" value="ECO:0007669"/>
    <property type="project" value="UniProtKB-KW"/>
</dbReference>
<dbReference type="InterPro" id="IPR036396">
    <property type="entry name" value="Cyt_P450_sf"/>
</dbReference>
<comment type="pathway">
    <text evidence="7">Plant hormone biosynthesis.</text>
</comment>
<dbReference type="InterPro" id="IPR017972">
    <property type="entry name" value="Cyt_P450_CS"/>
</dbReference>
<evidence type="ECO:0000256" key="4">
    <source>
        <dbReference type="ARBA" id="ARBA00022723"/>
    </source>
</evidence>
<evidence type="ECO:0000256" key="6">
    <source>
        <dbReference type="ARBA" id="ARBA00023004"/>
    </source>
</evidence>
<dbReference type="SUPFAM" id="SSF48264">
    <property type="entry name" value="Cytochrome P450"/>
    <property type="match status" value="1"/>
</dbReference>
<keyword evidence="10" id="KW-1185">Reference proteome</keyword>
<dbReference type="EMBL" id="JAUUTY010000002">
    <property type="protein sequence ID" value="KAK1682258.1"/>
    <property type="molecule type" value="Genomic_DNA"/>
</dbReference>
<evidence type="ECO:0000256" key="7">
    <source>
        <dbReference type="ARBA" id="ARBA00029441"/>
    </source>
</evidence>
<dbReference type="Gene3D" id="1.10.630.10">
    <property type="entry name" value="Cytochrome P450"/>
    <property type="match status" value="1"/>
</dbReference>
<dbReference type="PANTHER" id="PTHR24286:SF364">
    <property type="entry name" value="CYTOCHROME P450 FAMILY 718"/>
    <property type="match status" value="1"/>
</dbReference>
<dbReference type="Pfam" id="PF00067">
    <property type="entry name" value="p450"/>
    <property type="match status" value="1"/>
</dbReference>
<dbReference type="CDD" id="cd11043">
    <property type="entry name" value="CYP90-like"/>
    <property type="match status" value="1"/>
</dbReference>
<dbReference type="GO" id="GO:0005506">
    <property type="term" value="F:iron ion binding"/>
    <property type="evidence" value="ECO:0007669"/>
    <property type="project" value="InterPro"/>
</dbReference>
<sequence>MEMDPSMVAALAAVILVSVLLVLSRLKKQSSPQDGPRRKQKLPPGPFGLPVVGQTLGLLGALRANTAEAWLRRQVSKYGPVSKLSLFGCPTAFVVGPSANKFLFSSTALTAMSNRSFNSMVGWRNIRELAGADHRRIRAMMVQFLKLEVVRGYVASMDDEVRHHLRTHWSGHATVSVMPSMKSLTFDIMCTVIFGLGREDHAAVRRELLAGFEPLVRGIWSIPVNLPFTTFGKCLAASQRGRRAVAGILKEKRAKLERGESSPSDDLMTRMLSEGTSEGEIIDNVMFVMVAAHDTSATLLTFLMKHLDANRDAYARVVAEQEEVARSKAPGDALSWEDLGKMKYTWSAAMETLRLVPPVFANIKRAVEDVEFDGHLIPKGWQVLSASNMTQWDDAIFPEPGRFDPARFDNPIPPYSFVAFGGGARVCPGNEFARVETLVAMHYIVTGFRWKLAAGCDGSFSRHPLPSPAQGLLINIEPLEATTTTTTS</sequence>
<evidence type="ECO:0000256" key="8">
    <source>
        <dbReference type="RuleBase" id="RU000461"/>
    </source>
</evidence>
<dbReference type="InterPro" id="IPR002397">
    <property type="entry name" value="Cyt_P450_B"/>
</dbReference>
<dbReference type="InterPro" id="IPR001128">
    <property type="entry name" value="Cyt_P450"/>
</dbReference>
<dbReference type="GO" id="GO:0016125">
    <property type="term" value="P:sterol metabolic process"/>
    <property type="evidence" value="ECO:0007669"/>
    <property type="project" value="TreeGrafter"/>
</dbReference>
<dbReference type="GO" id="GO:0020037">
    <property type="term" value="F:heme binding"/>
    <property type="evidence" value="ECO:0007669"/>
    <property type="project" value="InterPro"/>
</dbReference>
<reference evidence="9" key="1">
    <citation type="submission" date="2023-07" db="EMBL/GenBank/DDBJ databases">
        <title>A chromosome-level genome assembly of Lolium multiflorum.</title>
        <authorList>
            <person name="Chen Y."/>
            <person name="Copetti D."/>
            <person name="Kolliker R."/>
            <person name="Studer B."/>
        </authorList>
    </citation>
    <scope>NUCLEOTIDE SEQUENCE</scope>
    <source>
        <strain evidence="9">02402/16</strain>
        <tissue evidence="9">Leaf</tissue>
    </source>
</reference>
<comment type="similarity">
    <text evidence="3 8">Belongs to the cytochrome P450 family.</text>
</comment>
<keyword evidence="6 8" id="KW-0408">Iron</keyword>
<dbReference type="PANTHER" id="PTHR24286">
    <property type="entry name" value="CYTOCHROME P450 26"/>
    <property type="match status" value="1"/>
</dbReference>
<evidence type="ECO:0000256" key="5">
    <source>
        <dbReference type="ARBA" id="ARBA00023002"/>
    </source>
</evidence>
<dbReference type="AlphaFoldDB" id="A0AAD8TI31"/>
<dbReference type="PROSITE" id="PS00086">
    <property type="entry name" value="CYTOCHROME_P450"/>
    <property type="match status" value="1"/>
</dbReference>
<accession>A0AAD8TI31</accession>
<keyword evidence="8" id="KW-0349">Heme</keyword>
<dbReference type="PRINTS" id="PR00359">
    <property type="entry name" value="BP450"/>
</dbReference>
<keyword evidence="4 8" id="KW-0479">Metal-binding</keyword>
<name>A0AAD8TI31_LOLMU</name>
<keyword evidence="5 8" id="KW-0560">Oxidoreductase</keyword>
<proteinExistence type="inferred from homology"/>
<evidence type="ECO:0000313" key="9">
    <source>
        <dbReference type="EMBL" id="KAK1682258.1"/>
    </source>
</evidence>
<dbReference type="GO" id="GO:0016705">
    <property type="term" value="F:oxidoreductase activity, acting on paired donors, with incorporation or reduction of molecular oxygen"/>
    <property type="evidence" value="ECO:0007669"/>
    <property type="project" value="InterPro"/>
</dbReference>
<comment type="pathway">
    <text evidence="2">Hormone biosynthesis.</text>
</comment>
<evidence type="ECO:0000256" key="1">
    <source>
        <dbReference type="ARBA" id="ARBA00001971"/>
    </source>
</evidence>
<gene>
    <name evidence="9" type="ORF">QYE76_043106</name>
</gene>
<keyword evidence="8" id="KW-0503">Monooxygenase</keyword>
<dbReference type="PRINTS" id="PR00385">
    <property type="entry name" value="P450"/>
</dbReference>
<protein>
    <recommendedName>
        <fullName evidence="11">Cytochrome P450</fullName>
    </recommendedName>
</protein>
<evidence type="ECO:0000313" key="10">
    <source>
        <dbReference type="Proteomes" id="UP001231189"/>
    </source>
</evidence>
<evidence type="ECO:0000256" key="2">
    <source>
        <dbReference type="ARBA" id="ARBA00004972"/>
    </source>
</evidence>
<evidence type="ECO:0008006" key="11">
    <source>
        <dbReference type="Google" id="ProtNLM"/>
    </source>
</evidence>
<dbReference type="Proteomes" id="UP001231189">
    <property type="component" value="Unassembled WGS sequence"/>
</dbReference>
<evidence type="ECO:0000256" key="3">
    <source>
        <dbReference type="ARBA" id="ARBA00010617"/>
    </source>
</evidence>